<feature type="compositionally biased region" description="Polar residues" evidence="1">
    <location>
        <begin position="514"/>
        <end position="533"/>
    </location>
</feature>
<feature type="compositionally biased region" description="Low complexity" evidence="1">
    <location>
        <begin position="1101"/>
        <end position="1113"/>
    </location>
</feature>
<dbReference type="InParanoid" id="A0A3N4KVF6"/>
<keyword evidence="3" id="KW-1185">Reference proteome</keyword>
<feature type="compositionally biased region" description="Gly residues" evidence="1">
    <location>
        <begin position="1299"/>
        <end position="1308"/>
    </location>
</feature>
<feature type="compositionally biased region" description="Polar residues" evidence="1">
    <location>
        <begin position="446"/>
        <end position="455"/>
    </location>
</feature>
<evidence type="ECO:0000313" key="3">
    <source>
        <dbReference type="Proteomes" id="UP000277580"/>
    </source>
</evidence>
<protein>
    <submittedName>
        <fullName evidence="2">Uncharacterized protein</fullName>
    </submittedName>
</protein>
<feature type="compositionally biased region" description="Low complexity" evidence="1">
    <location>
        <begin position="151"/>
        <end position="165"/>
    </location>
</feature>
<feature type="compositionally biased region" description="Polar residues" evidence="1">
    <location>
        <begin position="868"/>
        <end position="880"/>
    </location>
</feature>
<feature type="region of interest" description="Disordered" evidence="1">
    <location>
        <begin position="397"/>
        <end position="543"/>
    </location>
</feature>
<organism evidence="2 3">
    <name type="scientific">Morchella conica CCBAS932</name>
    <dbReference type="NCBI Taxonomy" id="1392247"/>
    <lineage>
        <taxon>Eukaryota</taxon>
        <taxon>Fungi</taxon>
        <taxon>Dikarya</taxon>
        <taxon>Ascomycota</taxon>
        <taxon>Pezizomycotina</taxon>
        <taxon>Pezizomycetes</taxon>
        <taxon>Pezizales</taxon>
        <taxon>Morchellaceae</taxon>
        <taxon>Morchella</taxon>
    </lineage>
</organism>
<feature type="compositionally biased region" description="Pro residues" evidence="1">
    <location>
        <begin position="1020"/>
        <end position="1030"/>
    </location>
</feature>
<feature type="region of interest" description="Disordered" evidence="1">
    <location>
        <begin position="295"/>
        <end position="375"/>
    </location>
</feature>
<dbReference type="STRING" id="1392247.A0A3N4KVF6"/>
<feature type="compositionally biased region" description="Polar residues" evidence="1">
    <location>
        <begin position="1144"/>
        <end position="1155"/>
    </location>
</feature>
<feature type="compositionally biased region" description="Low complexity" evidence="1">
    <location>
        <begin position="304"/>
        <end position="317"/>
    </location>
</feature>
<name>A0A3N4KVF6_9PEZI</name>
<evidence type="ECO:0000256" key="1">
    <source>
        <dbReference type="SAM" id="MobiDB-lite"/>
    </source>
</evidence>
<feature type="region of interest" description="Disordered" evidence="1">
    <location>
        <begin position="1200"/>
        <end position="1226"/>
    </location>
</feature>
<feature type="region of interest" description="Disordered" evidence="1">
    <location>
        <begin position="1008"/>
        <end position="1083"/>
    </location>
</feature>
<dbReference type="EMBL" id="ML119117">
    <property type="protein sequence ID" value="RPB14544.1"/>
    <property type="molecule type" value="Genomic_DNA"/>
</dbReference>
<feature type="compositionally biased region" description="Polar residues" evidence="1">
    <location>
        <begin position="1052"/>
        <end position="1070"/>
    </location>
</feature>
<reference evidence="2 3" key="1">
    <citation type="journal article" date="2018" name="Nat. Ecol. Evol.">
        <title>Pezizomycetes genomes reveal the molecular basis of ectomycorrhizal truffle lifestyle.</title>
        <authorList>
            <person name="Murat C."/>
            <person name="Payen T."/>
            <person name="Noel B."/>
            <person name="Kuo A."/>
            <person name="Morin E."/>
            <person name="Chen J."/>
            <person name="Kohler A."/>
            <person name="Krizsan K."/>
            <person name="Balestrini R."/>
            <person name="Da Silva C."/>
            <person name="Montanini B."/>
            <person name="Hainaut M."/>
            <person name="Levati E."/>
            <person name="Barry K.W."/>
            <person name="Belfiori B."/>
            <person name="Cichocki N."/>
            <person name="Clum A."/>
            <person name="Dockter R.B."/>
            <person name="Fauchery L."/>
            <person name="Guy J."/>
            <person name="Iotti M."/>
            <person name="Le Tacon F."/>
            <person name="Lindquist E.A."/>
            <person name="Lipzen A."/>
            <person name="Malagnac F."/>
            <person name="Mello A."/>
            <person name="Molinier V."/>
            <person name="Miyauchi S."/>
            <person name="Poulain J."/>
            <person name="Riccioni C."/>
            <person name="Rubini A."/>
            <person name="Sitrit Y."/>
            <person name="Splivallo R."/>
            <person name="Traeger S."/>
            <person name="Wang M."/>
            <person name="Zifcakova L."/>
            <person name="Wipf D."/>
            <person name="Zambonelli A."/>
            <person name="Paolocci F."/>
            <person name="Nowrousian M."/>
            <person name="Ottonello S."/>
            <person name="Baldrian P."/>
            <person name="Spatafora J.W."/>
            <person name="Henrissat B."/>
            <person name="Nagy L.G."/>
            <person name="Aury J.M."/>
            <person name="Wincker P."/>
            <person name="Grigoriev I.V."/>
            <person name="Bonfante P."/>
            <person name="Martin F.M."/>
        </authorList>
    </citation>
    <scope>NUCLEOTIDE SEQUENCE [LARGE SCALE GENOMIC DNA]</scope>
    <source>
        <strain evidence="2 3">CCBAS932</strain>
    </source>
</reference>
<feature type="compositionally biased region" description="Low complexity" evidence="1">
    <location>
        <begin position="769"/>
        <end position="783"/>
    </location>
</feature>
<feature type="compositionally biased region" description="Basic and acidic residues" evidence="1">
    <location>
        <begin position="603"/>
        <end position="616"/>
    </location>
</feature>
<feature type="compositionally biased region" description="Basic and acidic residues" evidence="1">
    <location>
        <begin position="886"/>
        <end position="909"/>
    </location>
</feature>
<feature type="region of interest" description="Disordered" evidence="1">
    <location>
        <begin position="632"/>
        <end position="909"/>
    </location>
</feature>
<feature type="region of interest" description="Disordered" evidence="1">
    <location>
        <begin position="143"/>
        <end position="189"/>
    </location>
</feature>
<feature type="compositionally biased region" description="Basic and acidic residues" evidence="1">
    <location>
        <begin position="1156"/>
        <end position="1165"/>
    </location>
</feature>
<feature type="compositionally biased region" description="Low complexity" evidence="1">
    <location>
        <begin position="480"/>
        <end position="492"/>
    </location>
</feature>
<feature type="compositionally biased region" description="Polar residues" evidence="1">
    <location>
        <begin position="1211"/>
        <end position="1226"/>
    </location>
</feature>
<evidence type="ECO:0000313" key="2">
    <source>
        <dbReference type="EMBL" id="RPB14544.1"/>
    </source>
</evidence>
<proteinExistence type="predicted"/>
<feature type="region of interest" description="Disordered" evidence="1">
    <location>
        <begin position="1281"/>
        <end position="1322"/>
    </location>
</feature>
<feature type="compositionally biased region" description="Polar residues" evidence="1">
    <location>
        <begin position="970"/>
        <end position="982"/>
    </location>
</feature>
<feature type="region of interest" description="Disordered" evidence="1">
    <location>
        <begin position="1100"/>
        <end position="1125"/>
    </location>
</feature>
<feature type="region of interest" description="Disordered" evidence="1">
    <location>
        <begin position="1138"/>
        <end position="1181"/>
    </location>
</feature>
<accession>A0A3N4KVF6</accession>
<dbReference type="Proteomes" id="UP000277580">
    <property type="component" value="Unassembled WGS sequence"/>
</dbReference>
<sequence>MADSRIIGNVVQPLARSVVEPSTTGVDANNSINQLTDSGESTTNLLESNLLICLFDTDTDSAGTSRPGSISPTKMDSIKPKSTIRKTTFKSVSVNKVFLKDSVPTAGPVSNALGSTTSKASTAFSVPQPASRNVLSASKLKFVKTGASSQTSRPGSTGPAGSAGSKKGDQALPVWNKNLPTPPPPKKDVTDEELKLEFGIHLASRLVSDNESKEAKWADIDDDDDDWVPEAIAWNDGMKVTMDDTTAATTAANTETTVSPPATHIEPVCLEPVKEVAPPKSPVPVPVVPVAPMKEESRPKTLITEKPSSKPTETTSTHPVRASPWAKIPPPNAGLPIVSNHNLRNNDFPPPPPPRHELGVEPSAQHTTNSSFGMKEVSAEVFDRSWRDRPVNHSARERELFNSETGQLEPVREARNGGARQNRNDPPMHKHSVLQRPSGPAEPSAAFQQSRSSMSFHRPEDYGRRRASSNVSGGSGSTGGRRPSFSTGRFSSDQPPTPDDARFPGQDLRRGSFGYSNPFDNEGSRGNHTQSGPYSPKFQHPSPRMAVISPVMNHVRPSVTPNIQQIQPSAIPPAPVVDPNYEDPVIAQERIMKESSQLARKRRQEEEAKEEAAKQERLKIKLEALEKQAKLREEEAAKQKAIQDKREAEEKAAEELRLAEEKAVAEKKATDEKAAAEIKAQEALAKKESEERLASERERPRQGQFPDRSAREPAASFIRSRSPGNTSGIPTGPQMQGRRPAGHMQTQDRGSREQPPWKSVSSGSDRYTGQWGSSGSNGQAQNSTDGNPWAPVGEKPRFSGFNGVGNGTFENRYSGFSARSNASPAMHGQQNRDDGRQGGRPGRSGHISPGFSRGTRPNDNIPQDDRSQAVNRWNTLANTLQDDESTERRRNREERLAREADEAASGIKREPVVHPKISETWRKVEISDGQGQVDRKLVSISKIVRDEASSINKDSLTGPPAIIGTAAQSTTGNSQLQRNNIPTGPAAGRPTSRFFPAAANLVAQHLGNPSIPIDETTPKINPPGSPPPPMSSEHPVHGDINSRVVHLPPSPQAQHASGRISPSSRPNNNFHKMDNPKSPRHLPSCDQLELVQRRILESMGKSSLKQQSSQQQSARPHPQDNNVLASKDFSATKPSFEEIRGNINKPSVSLPGSSHGSKDSSEKGEASAAGEAQMDGGCILSKPDDEEFFHGLFERDFGSTPTVKIPHNHTPIYNGNPSKSPMSPLQKSRKTPRLWVQAPQTINAFDPFDPSGKEFVNVEGKRFIPVHLPGGKESEVLCKVPEGKHRKKFSGSRKSSGKFNGGNGGHMGRGSSMGKRVAELVQ</sequence>
<feature type="region of interest" description="Disordered" evidence="1">
    <location>
        <begin position="970"/>
        <end position="992"/>
    </location>
</feature>
<gene>
    <name evidence="2" type="ORF">P167DRAFT_557763</name>
</gene>
<feature type="compositionally biased region" description="Basic and acidic residues" evidence="1">
    <location>
        <begin position="499"/>
        <end position="510"/>
    </location>
</feature>
<dbReference type="OrthoDB" id="5416983at2759"/>
<feature type="compositionally biased region" description="Basic and acidic residues" evidence="1">
    <location>
        <begin position="632"/>
        <end position="701"/>
    </location>
</feature>
<feature type="region of interest" description="Disordered" evidence="1">
    <location>
        <begin position="593"/>
        <end position="616"/>
    </location>
</feature>